<dbReference type="InterPro" id="IPR000690">
    <property type="entry name" value="Matrin/U1-C_Znf_C2H2"/>
</dbReference>
<name>A0ABU7AEM9_9TELE</name>
<dbReference type="EMBL" id="JAHUTI010012411">
    <property type="protein sequence ID" value="MED6236636.1"/>
    <property type="molecule type" value="Genomic_DNA"/>
</dbReference>
<feature type="compositionally biased region" description="Basic and acidic residues" evidence="6">
    <location>
        <begin position="597"/>
        <end position="611"/>
    </location>
</feature>
<feature type="compositionally biased region" description="Polar residues" evidence="6">
    <location>
        <begin position="507"/>
        <end position="523"/>
    </location>
</feature>
<keyword evidence="4" id="KW-0862">Zinc</keyword>
<evidence type="ECO:0000256" key="1">
    <source>
        <dbReference type="ARBA" id="ARBA00004123"/>
    </source>
</evidence>
<evidence type="ECO:0000259" key="7">
    <source>
        <dbReference type="PROSITE" id="PS50171"/>
    </source>
</evidence>
<feature type="domain" description="Matrin-type" evidence="7">
    <location>
        <begin position="699"/>
        <end position="730"/>
    </location>
</feature>
<dbReference type="InterPro" id="IPR003604">
    <property type="entry name" value="Matrin/U1-like-C_Znf_C2H2"/>
</dbReference>
<proteinExistence type="predicted"/>
<dbReference type="PANTHER" id="PTHR15491">
    <property type="match status" value="1"/>
</dbReference>
<evidence type="ECO:0000256" key="5">
    <source>
        <dbReference type="ARBA" id="ARBA00023242"/>
    </source>
</evidence>
<protein>
    <recommendedName>
        <fullName evidence="7">Matrin-type domain-containing protein</fullName>
    </recommendedName>
</protein>
<keyword evidence="2" id="KW-0479">Metal-binding</keyword>
<keyword evidence="5" id="KW-0539">Nucleus</keyword>
<evidence type="ECO:0000256" key="2">
    <source>
        <dbReference type="ARBA" id="ARBA00022723"/>
    </source>
</evidence>
<reference evidence="8 9" key="1">
    <citation type="submission" date="2021-07" db="EMBL/GenBank/DDBJ databases">
        <authorList>
            <person name="Palmer J.M."/>
        </authorList>
    </citation>
    <scope>NUCLEOTIDE SEQUENCE [LARGE SCALE GENOMIC DNA]</scope>
    <source>
        <strain evidence="8 9">AT_MEX2019</strain>
        <tissue evidence="8">Muscle</tissue>
    </source>
</reference>
<dbReference type="InterPro" id="IPR026811">
    <property type="entry name" value="CIZ1"/>
</dbReference>
<feature type="region of interest" description="Disordered" evidence="6">
    <location>
        <begin position="456"/>
        <end position="648"/>
    </location>
</feature>
<evidence type="ECO:0000313" key="8">
    <source>
        <dbReference type="EMBL" id="MED6236636.1"/>
    </source>
</evidence>
<keyword evidence="3" id="KW-0863">Zinc-finger</keyword>
<feature type="compositionally biased region" description="Basic and acidic residues" evidence="6">
    <location>
        <begin position="176"/>
        <end position="221"/>
    </location>
</feature>
<sequence length="735" mass="82347">MGKALVSFPDLELAEEIVKVHSFKPAMFKNIEVKMSLVKQQIGLNTPVALYNLFMGSLDPLESPALVGWSSLVVIRNVPDTPADSTEVLKLMRRFGTVIKSLVVNNMIICEMATTAMALSVYKRFLMFPCIIQNHPLLFYRKADPKAHTQTKIIPAYCDSSENKPADNSCAAAKHLKQDGVSHQDYREEKHADEKTETVKKTEAENLTEKESKNNHVKEEELGVSVSSPAPDYKPDKDDAEIAEVNKDVSASELGNDVETKTPSPNAETAMPELPKMTQAMVNALLVECRTRTANSLNRTAAPPSGDQGQAKQEKEDQEKTADSTKDLAKNTMEEKDEEAKKQDKERKEREAKKEERRERERERRERERRERDEKARKDIERREWERRERRRGYDERSSGSRSSYRQEGHRPSWRDDRYRRPSVRRKDQLEEDHSDEFPFNMSDFVTVDELGDVTDLPDLAVPMETSDKRDAAPQTEQQEVYKDTSGETTVTQEAESDEKVPESKHVSSQTPQTLNSLESGQDLNAAEPPTAASHIHMAPSETEGQPQPEASKDNINSEPDIMLASSPDAEPISSSPPAVPAQSTSNSPAGAATAESDERKSRAVDHREAQNEGLVKVSNKQVEQPMQDEEKTDQTLEPETSPMHSGAVGGLPVVLQAEKIKSSEDNTDTTGENVKKLLPPYDPSKAVGMEYLFPKTGFFCKVCSRFFTGAKVAEICHCKTLKHYENLQARGPCC</sequence>
<evidence type="ECO:0000256" key="4">
    <source>
        <dbReference type="ARBA" id="ARBA00022833"/>
    </source>
</evidence>
<organism evidence="8 9">
    <name type="scientific">Ataeniobius toweri</name>
    <dbReference type="NCBI Taxonomy" id="208326"/>
    <lineage>
        <taxon>Eukaryota</taxon>
        <taxon>Metazoa</taxon>
        <taxon>Chordata</taxon>
        <taxon>Craniata</taxon>
        <taxon>Vertebrata</taxon>
        <taxon>Euteleostomi</taxon>
        <taxon>Actinopterygii</taxon>
        <taxon>Neopterygii</taxon>
        <taxon>Teleostei</taxon>
        <taxon>Neoteleostei</taxon>
        <taxon>Acanthomorphata</taxon>
        <taxon>Ovalentaria</taxon>
        <taxon>Atherinomorphae</taxon>
        <taxon>Cyprinodontiformes</taxon>
        <taxon>Goodeidae</taxon>
        <taxon>Ataeniobius</taxon>
    </lineage>
</organism>
<dbReference type="PANTHER" id="PTHR15491:SF9">
    <property type="entry name" value="CIP1-INTERACTING ZINC FINGER PROTEIN"/>
    <property type="match status" value="1"/>
</dbReference>
<dbReference type="Proteomes" id="UP001345963">
    <property type="component" value="Unassembled WGS sequence"/>
</dbReference>
<feature type="region of interest" description="Disordered" evidence="6">
    <location>
        <begin position="174"/>
        <end position="277"/>
    </location>
</feature>
<comment type="subcellular location">
    <subcellularLocation>
        <location evidence="1">Nucleus</location>
    </subcellularLocation>
</comment>
<evidence type="ECO:0000256" key="6">
    <source>
        <dbReference type="SAM" id="MobiDB-lite"/>
    </source>
</evidence>
<dbReference type="Gene3D" id="3.30.70.330">
    <property type="match status" value="1"/>
</dbReference>
<feature type="compositionally biased region" description="Basic and acidic residues" evidence="6">
    <location>
        <begin position="312"/>
        <end position="429"/>
    </location>
</feature>
<keyword evidence="9" id="KW-1185">Reference proteome</keyword>
<feature type="compositionally biased region" description="Polar residues" evidence="6">
    <location>
        <begin position="573"/>
        <end position="589"/>
    </location>
</feature>
<evidence type="ECO:0000256" key="3">
    <source>
        <dbReference type="ARBA" id="ARBA00022771"/>
    </source>
</evidence>
<dbReference type="SMART" id="SM00451">
    <property type="entry name" value="ZnF_U1"/>
    <property type="match status" value="1"/>
</dbReference>
<evidence type="ECO:0000313" key="9">
    <source>
        <dbReference type="Proteomes" id="UP001345963"/>
    </source>
</evidence>
<feature type="region of interest" description="Disordered" evidence="6">
    <location>
        <begin position="294"/>
        <end position="442"/>
    </location>
</feature>
<dbReference type="PROSITE" id="PS50171">
    <property type="entry name" value="ZF_MATRIN"/>
    <property type="match status" value="1"/>
</dbReference>
<comment type="caution">
    <text evidence="8">The sequence shown here is derived from an EMBL/GenBank/DDBJ whole genome shotgun (WGS) entry which is preliminary data.</text>
</comment>
<dbReference type="InterPro" id="IPR012677">
    <property type="entry name" value="Nucleotide-bd_a/b_plait_sf"/>
</dbReference>
<gene>
    <name evidence="8" type="ORF">ATANTOWER_012007</name>
</gene>
<accession>A0ABU7AEM9</accession>